<keyword evidence="1" id="KW-0560">Oxidoreductase</keyword>
<name>A0A840FSQ1_9BURK</name>
<evidence type="ECO:0000313" key="5">
    <source>
        <dbReference type="Proteomes" id="UP000524450"/>
    </source>
</evidence>
<dbReference type="GO" id="GO:0004497">
    <property type="term" value="F:monooxygenase activity"/>
    <property type="evidence" value="ECO:0007669"/>
    <property type="project" value="UniProtKB-KW"/>
</dbReference>
<dbReference type="InterPro" id="IPR011251">
    <property type="entry name" value="Luciferase-like_dom"/>
</dbReference>
<dbReference type="InterPro" id="IPR050766">
    <property type="entry name" value="Bact_Lucif_Oxidored"/>
</dbReference>
<dbReference type="Pfam" id="PF00296">
    <property type="entry name" value="Bac_luciferase"/>
    <property type="match status" value="1"/>
</dbReference>
<keyword evidence="2 4" id="KW-0503">Monooxygenase</keyword>
<dbReference type="PANTHER" id="PTHR30137:SF8">
    <property type="entry name" value="BLR5498 PROTEIN"/>
    <property type="match status" value="1"/>
</dbReference>
<dbReference type="Proteomes" id="UP000524450">
    <property type="component" value="Unassembled WGS sequence"/>
</dbReference>
<sequence length="363" mass="40470">MDFGIFILMQQRNKHKTSHQILRDAVEQTRLADELGFGAAWFAEHHFSNYGMCSSPLTMIAHCAATTRRIRLGTGIVVAPLYTPARLIADVAMVDQLSNGRLNLGIGSGYQHFEFERFGVSLESAKARTFEMLDMLELGLKQPKFSYEGEYYRQPMSAISQRAVQQPMPPMWITSVDPAFVSRAVKSDHHVFVSGGDGGVEKMHAHRVLIDKVARAEGKDPAGVKVGLLRAAYASNDKAEVDAYLDCARYQRRVALSLKRRTAQIADDYQVEEGIVEGEPTLEEMRALLPVGSIDTVIERVVSEIRALKPVHYCFQTQMGDFDHPTMLRQLQTWSKVIIPAVQQEIANDPPHASTAEREVAAA</sequence>
<organism evidence="4 5">
    <name type="scientific">Variovorax guangxiensis</name>
    <dbReference type="NCBI Taxonomy" id="1775474"/>
    <lineage>
        <taxon>Bacteria</taxon>
        <taxon>Pseudomonadati</taxon>
        <taxon>Pseudomonadota</taxon>
        <taxon>Betaproteobacteria</taxon>
        <taxon>Burkholderiales</taxon>
        <taxon>Comamonadaceae</taxon>
        <taxon>Variovorax</taxon>
    </lineage>
</organism>
<feature type="domain" description="Luciferase-like" evidence="3">
    <location>
        <begin position="1"/>
        <end position="302"/>
    </location>
</feature>
<protein>
    <submittedName>
        <fullName evidence="4">Alkanesulfonate monooxygenase SsuD/methylene tetrahydromethanopterin reductase-like flavin-dependent oxidoreductase (Luciferase family)</fullName>
    </submittedName>
</protein>
<comment type="caution">
    <text evidence="4">The sequence shown here is derived from an EMBL/GenBank/DDBJ whole genome shotgun (WGS) entry which is preliminary data.</text>
</comment>
<dbReference type="AlphaFoldDB" id="A0A840FSQ1"/>
<evidence type="ECO:0000313" key="4">
    <source>
        <dbReference type="EMBL" id="MBB4225646.1"/>
    </source>
</evidence>
<dbReference type="Gene3D" id="3.20.20.30">
    <property type="entry name" value="Luciferase-like domain"/>
    <property type="match status" value="1"/>
</dbReference>
<dbReference type="EMBL" id="JACIFZ010000013">
    <property type="protein sequence ID" value="MBB4225646.1"/>
    <property type="molecule type" value="Genomic_DNA"/>
</dbReference>
<evidence type="ECO:0000259" key="3">
    <source>
        <dbReference type="Pfam" id="PF00296"/>
    </source>
</evidence>
<dbReference type="InterPro" id="IPR036661">
    <property type="entry name" value="Luciferase-like_sf"/>
</dbReference>
<reference evidence="4 5" key="1">
    <citation type="submission" date="2020-08" db="EMBL/GenBank/DDBJ databases">
        <title>Genomic Encyclopedia of Type Strains, Phase IV (KMG-V): Genome sequencing to study the core and pangenomes of soil and plant-associated prokaryotes.</title>
        <authorList>
            <person name="Whitman W."/>
        </authorList>
    </citation>
    <scope>NUCLEOTIDE SEQUENCE [LARGE SCALE GENOMIC DNA]</scope>
    <source>
        <strain evidence="4 5">34/80</strain>
    </source>
</reference>
<proteinExistence type="predicted"/>
<evidence type="ECO:0000256" key="1">
    <source>
        <dbReference type="ARBA" id="ARBA00023002"/>
    </source>
</evidence>
<dbReference type="PANTHER" id="PTHR30137">
    <property type="entry name" value="LUCIFERASE-LIKE MONOOXYGENASE"/>
    <property type="match status" value="1"/>
</dbReference>
<gene>
    <name evidence="4" type="ORF">GGD71_006459</name>
</gene>
<dbReference type="SUPFAM" id="SSF51679">
    <property type="entry name" value="Bacterial luciferase-like"/>
    <property type="match status" value="1"/>
</dbReference>
<dbReference type="RefSeq" id="WP_184642374.1">
    <property type="nucleotide sequence ID" value="NZ_JACIFZ010000013.1"/>
</dbReference>
<evidence type="ECO:0000256" key="2">
    <source>
        <dbReference type="ARBA" id="ARBA00023033"/>
    </source>
</evidence>
<dbReference type="GO" id="GO:0005829">
    <property type="term" value="C:cytosol"/>
    <property type="evidence" value="ECO:0007669"/>
    <property type="project" value="TreeGrafter"/>
</dbReference>
<accession>A0A840FSQ1</accession>
<dbReference type="GO" id="GO:0016705">
    <property type="term" value="F:oxidoreductase activity, acting on paired donors, with incorporation or reduction of molecular oxygen"/>
    <property type="evidence" value="ECO:0007669"/>
    <property type="project" value="InterPro"/>
</dbReference>